<keyword evidence="2" id="KW-1185">Reference proteome</keyword>
<evidence type="ECO:0008006" key="3">
    <source>
        <dbReference type="Google" id="ProtNLM"/>
    </source>
</evidence>
<organism evidence="1 2">
    <name type="scientific">Ancylostoma duodenale</name>
    <dbReference type="NCBI Taxonomy" id="51022"/>
    <lineage>
        <taxon>Eukaryota</taxon>
        <taxon>Metazoa</taxon>
        <taxon>Ecdysozoa</taxon>
        <taxon>Nematoda</taxon>
        <taxon>Chromadorea</taxon>
        <taxon>Rhabditida</taxon>
        <taxon>Rhabditina</taxon>
        <taxon>Rhabditomorpha</taxon>
        <taxon>Strongyloidea</taxon>
        <taxon>Ancylostomatidae</taxon>
        <taxon>Ancylostomatinae</taxon>
        <taxon>Ancylostoma</taxon>
    </lineage>
</organism>
<gene>
    <name evidence="1" type="ORF">ANCDUO_27092</name>
</gene>
<reference evidence="1 2" key="1">
    <citation type="submission" date="2013-12" db="EMBL/GenBank/DDBJ databases">
        <title>Draft genome of the parsitic nematode Ancylostoma duodenale.</title>
        <authorList>
            <person name="Mitreva M."/>
        </authorList>
    </citation>
    <scope>NUCLEOTIDE SEQUENCE [LARGE SCALE GENOMIC DNA]</scope>
    <source>
        <strain evidence="1 2">Zhejiang</strain>
    </source>
</reference>
<dbReference type="OrthoDB" id="5877161at2759"/>
<accession>A0A0C2BGQ5</accession>
<dbReference type="GO" id="GO:0003676">
    <property type="term" value="F:nucleic acid binding"/>
    <property type="evidence" value="ECO:0007669"/>
    <property type="project" value="InterPro"/>
</dbReference>
<sequence length="235" mass="27121">MGWLAPLLIRTKLFFQKLWIKNYDWDQPLKESDQKTWIELSQAATGFHKVISRKATENTAKHRLVTCADASTTTMAACTYIAHEGEQTLIMARTKLPSIKEKHTIPKMEMNAVTIAARLSLTIYEELRKAININEIVILTDSEIGLNWIKSPKEKKFRGLLVTNRINETMKIVEKLRDEGVDIQFGYIATQHNPADCATRGLTAEELKNHNWWDGPDFSRKHRREWPSETQLFTP</sequence>
<evidence type="ECO:0000313" key="1">
    <source>
        <dbReference type="EMBL" id="KIH42918.1"/>
    </source>
</evidence>
<dbReference type="EMBL" id="KN790932">
    <property type="protein sequence ID" value="KIH42918.1"/>
    <property type="molecule type" value="Genomic_DNA"/>
</dbReference>
<protein>
    <recommendedName>
        <fullName evidence="3">Pao retrotransposon peptidase</fullName>
    </recommendedName>
</protein>
<evidence type="ECO:0000313" key="2">
    <source>
        <dbReference type="Proteomes" id="UP000054047"/>
    </source>
</evidence>
<dbReference type="InterPro" id="IPR036397">
    <property type="entry name" value="RNaseH_sf"/>
</dbReference>
<dbReference type="Pfam" id="PF05380">
    <property type="entry name" value="Peptidase_A17"/>
    <property type="match status" value="1"/>
</dbReference>
<dbReference type="AlphaFoldDB" id="A0A0C2BGQ5"/>
<dbReference type="PANTHER" id="PTHR22955">
    <property type="entry name" value="RETROTRANSPOSON"/>
    <property type="match status" value="1"/>
</dbReference>
<feature type="non-terminal residue" evidence="1">
    <location>
        <position position="235"/>
    </location>
</feature>
<dbReference type="Proteomes" id="UP000054047">
    <property type="component" value="Unassembled WGS sequence"/>
</dbReference>
<dbReference type="Gene3D" id="3.30.420.10">
    <property type="entry name" value="Ribonuclease H-like superfamily/Ribonuclease H"/>
    <property type="match status" value="1"/>
</dbReference>
<name>A0A0C2BGQ5_9BILA</name>
<dbReference type="PANTHER" id="PTHR22955:SF66">
    <property type="entry name" value="INTEGRASE CATALYTIC DOMAIN-CONTAINING PROTEIN"/>
    <property type="match status" value="1"/>
</dbReference>
<dbReference type="InterPro" id="IPR008042">
    <property type="entry name" value="Retrotrans_Pao"/>
</dbReference>
<proteinExistence type="predicted"/>